<feature type="region of interest" description="Disordered" evidence="1">
    <location>
        <begin position="189"/>
        <end position="258"/>
    </location>
</feature>
<dbReference type="EMBL" id="BLXT01004769">
    <property type="protein sequence ID" value="GFO17244.1"/>
    <property type="molecule type" value="Genomic_DNA"/>
</dbReference>
<feature type="compositionally biased region" description="Polar residues" evidence="1">
    <location>
        <begin position="243"/>
        <end position="255"/>
    </location>
</feature>
<dbReference type="PANTHER" id="PTHR46060">
    <property type="entry name" value="MARINER MOS1 TRANSPOSASE-LIKE PROTEIN"/>
    <property type="match status" value="1"/>
</dbReference>
<evidence type="ECO:0000313" key="3">
    <source>
        <dbReference type="Proteomes" id="UP000735302"/>
    </source>
</evidence>
<dbReference type="Pfam" id="PF01359">
    <property type="entry name" value="Transposase_1"/>
    <property type="match status" value="1"/>
</dbReference>
<name>A0AAV4BEI6_9GAST</name>
<dbReference type="Gene3D" id="3.30.420.10">
    <property type="entry name" value="Ribonuclease H-like superfamily/Ribonuclease H"/>
    <property type="match status" value="1"/>
</dbReference>
<dbReference type="AlphaFoldDB" id="A0AAV4BEI6"/>
<proteinExistence type="predicted"/>
<dbReference type="InterPro" id="IPR052709">
    <property type="entry name" value="Transposase-MT_Hybrid"/>
</dbReference>
<feature type="compositionally biased region" description="Polar residues" evidence="1">
    <location>
        <begin position="201"/>
        <end position="210"/>
    </location>
</feature>
<evidence type="ECO:0000256" key="1">
    <source>
        <dbReference type="SAM" id="MobiDB-lite"/>
    </source>
</evidence>
<dbReference type="InterPro" id="IPR001888">
    <property type="entry name" value="Transposase_1"/>
</dbReference>
<gene>
    <name evidence="2" type="ORF">PoB_004374900</name>
</gene>
<dbReference type="Proteomes" id="UP000735302">
    <property type="component" value="Unassembled WGS sequence"/>
</dbReference>
<comment type="caution">
    <text evidence="2">The sequence shown here is derived from an EMBL/GenBank/DDBJ whole genome shotgun (WGS) entry which is preliminary data.</text>
</comment>
<evidence type="ECO:0000313" key="2">
    <source>
        <dbReference type="EMBL" id="GFO17244.1"/>
    </source>
</evidence>
<dbReference type="InterPro" id="IPR036397">
    <property type="entry name" value="RNaseH_sf"/>
</dbReference>
<reference evidence="2 3" key="1">
    <citation type="journal article" date="2021" name="Elife">
        <title>Chloroplast acquisition without the gene transfer in kleptoplastic sea slugs, Plakobranchus ocellatus.</title>
        <authorList>
            <person name="Maeda T."/>
            <person name="Takahashi S."/>
            <person name="Yoshida T."/>
            <person name="Shimamura S."/>
            <person name="Takaki Y."/>
            <person name="Nagai Y."/>
            <person name="Toyoda A."/>
            <person name="Suzuki Y."/>
            <person name="Arimoto A."/>
            <person name="Ishii H."/>
            <person name="Satoh N."/>
            <person name="Nishiyama T."/>
            <person name="Hasebe M."/>
            <person name="Maruyama T."/>
            <person name="Minagawa J."/>
            <person name="Obokata J."/>
            <person name="Shigenobu S."/>
        </authorList>
    </citation>
    <scope>NUCLEOTIDE SEQUENCE [LARGE SCALE GENOMIC DNA]</scope>
</reference>
<accession>A0AAV4BEI6</accession>
<organism evidence="2 3">
    <name type="scientific">Plakobranchus ocellatus</name>
    <dbReference type="NCBI Taxonomy" id="259542"/>
    <lineage>
        <taxon>Eukaryota</taxon>
        <taxon>Metazoa</taxon>
        <taxon>Spiralia</taxon>
        <taxon>Lophotrochozoa</taxon>
        <taxon>Mollusca</taxon>
        <taxon>Gastropoda</taxon>
        <taxon>Heterobranchia</taxon>
        <taxon>Euthyneura</taxon>
        <taxon>Panpulmonata</taxon>
        <taxon>Sacoglossa</taxon>
        <taxon>Placobranchoidea</taxon>
        <taxon>Plakobranchidae</taxon>
        <taxon>Plakobranchus</taxon>
    </lineage>
</organism>
<dbReference type="GO" id="GO:0003676">
    <property type="term" value="F:nucleic acid binding"/>
    <property type="evidence" value="ECO:0007669"/>
    <property type="project" value="InterPro"/>
</dbReference>
<keyword evidence="3" id="KW-1185">Reference proteome</keyword>
<dbReference type="PANTHER" id="PTHR46060:SF1">
    <property type="entry name" value="MARINER MOS1 TRANSPOSASE-LIKE PROTEIN"/>
    <property type="match status" value="1"/>
</dbReference>
<sequence>MWFIRRMMRRRSKVLQYRDAKGVILLDILPQGQCINAARYGSTLDRLKEAIRRKRPGLLRRGVVLQHDNATTHSVNLTQQWLQRYGTLVLIHLLNSSRAVLTDSGSTRSEAERGILTTGQPYTLPRLSPWRSHSSAAVAATETAWEEAVTSRPVNIMSAYTLTLCSSAEAKDELYEELETVMRKRPPAAAQLPVRKRDGITSVTPHTSPLSAHLERENRKTPTGSKPEFLNSSQSSHPKEPLCSTTNKTPVQSRSLPLGKPEVMLNGLLDNTAVEITSLLPVMQELDDPPTIEELSKAIDLLASGKASGNDGIPPEIINAGKQSGLLEHLHAPLLQC</sequence>
<protein>
    <submittedName>
        <fullName evidence="2">Histone-lysine N-methyltransferase SETMAR</fullName>
    </submittedName>
</protein>